<accession>A0A0C2CDP4</accession>
<evidence type="ECO:0000313" key="1">
    <source>
        <dbReference type="EMBL" id="KIH47962.1"/>
    </source>
</evidence>
<sequence>MQKAPPNRCHARNPRTMCAVMELFVSDVPECLCACADAPSAENIANSYFNHVPVAEANTFYDLPAGPTQLDVDGTRPLLGSVAVCRDGVWVNVECLL</sequence>
<dbReference type="AlphaFoldDB" id="A0A0C2CDP4"/>
<keyword evidence="2" id="KW-1185">Reference proteome</keyword>
<name>A0A0C2CDP4_9BILA</name>
<gene>
    <name evidence="1" type="ORF">ANCDUO_21973</name>
</gene>
<organism evidence="1 2">
    <name type="scientific">Ancylostoma duodenale</name>
    <dbReference type="NCBI Taxonomy" id="51022"/>
    <lineage>
        <taxon>Eukaryota</taxon>
        <taxon>Metazoa</taxon>
        <taxon>Ecdysozoa</taxon>
        <taxon>Nematoda</taxon>
        <taxon>Chromadorea</taxon>
        <taxon>Rhabditida</taxon>
        <taxon>Rhabditina</taxon>
        <taxon>Rhabditomorpha</taxon>
        <taxon>Strongyloidea</taxon>
        <taxon>Ancylostomatidae</taxon>
        <taxon>Ancylostomatinae</taxon>
        <taxon>Ancylostoma</taxon>
    </lineage>
</organism>
<reference evidence="1 2" key="1">
    <citation type="submission" date="2013-12" db="EMBL/GenBank/DDBJ databases">
        <title>Draft genome of the parsitic nematode Ancylostoma duodenale.</title>
        <authorList>
            <person name="Mitreva M."/>
        </authorList>
    </citation>
    <scope>NUCLEOTIDE SEQUENCE [LARGE SCALE GENOMIC DNA]</scope>
    <source>
        <strain evidence="1 2">Zhejiang</strain>
    </source>
</reference>
<evidence type="ECO:0000313" key="2">
    <source>
        <dbReference type="Proteomes" id="UP000054047"/>
    </source>
</evidence>
<dbReference type="OrthoDB" id="5813223at2759"/>
<protein>
    <submittedName>
        <fullName evidence="1">Uncharacterized protein</fullName>
    </submittedName>
</protein>
<dbReference type="EMBL" id="KN763976">
    <property type="protein sequence ID" value="KIH47962.1"/>
    <property type="molecule type" value="Genomic_DNA"/>
</dbReference>
<proteinExistence type="predicted"/>
<dbReference type="Proteomes" id="UP000054047">
    <property type="component" value="Unassembled WGS sequence"/>
</dbReference>